<organism evidence="1">
    <name type="scientific">Podoviridae sp. ctZkC8</name>
    <dbReference type="NCBI Taxonomy" id="2825259"/>
    <lineage>
        <taxon>Viruses</taxon>
        <taxon>Duplodnaviria</taxon>
        <taxon>Heunggongvirae</taxon>
        <taxon>Uroviricota</taxon>
        <taxon>Caudoviricetes</taxon>
    </lineage>
</organism>
<proteinExistence type="predicted"/>
<sequence>MLKAEFKYMLIENGIYYVKVIRTPDWRGGYEPKVYFNYAAEFYELQDFEYVEYEGNLNDAVESYNKVFESVYDCGVRMVNYPSLAQLVEEKIYAHE</sequence>
<accession>A0A8S5UBJ0</accession>
<reference evidence="1" key="1">
    <citation type="journal article" date="2021" name="Proc. Natl. Acad. Sci. U.S.A.">
        <title>A Catalog of Tens of Thousands of Viruses from Human Metagenomes Reveals Hidden Associations with Chronic Diseases.</title>
        <authorList>
            <person name="Tisza M.J."/>
            <person name="Buck C.B."/>
        </authorList>
    </citation>
    <scope>NUCLEOTIDE SEQUENCE</scope>
    <source>
        <strain evidence="1">CtZkC8</strain>
    </source>
</reference>
<name>A0A8S5UBJ0_9CAUD</name>
<evidence type="ECO:0000313" key="1">
    <source>
        <dbReference type="EMBL" id="DAF91861.1"/>
    </source>
</evidence>
<protein>
    <submittedName>
        <fullName evidence="1">Uncharacterized protein</fullName>
    </submittedName>
</protein>
<dbReference type="EMBL" id="BK016062">
    <property type="protein sequence ID" value="DAF91861.1"/>
    <property type="molecule type" value="Genomic_DNA"/>
</dbReference>